<dbReference type="Gene3D" id="3.40.50.720">
    <property type="entry name" value="NAD(P)-binding Rossmann-like Domain"/>
    <property type="match status" value="1"/>
</dbReference>
<keyword evidence="2" id="KW-0560">Oxidoreductase</keyword>
<dbReference type="GO" id="GO:0016616">
    <property type="term" value="F:oxidoreductase activity, acting on the CH-OH group of donors, NAD or NADP as acceptor"/>
    <property type="evidence" value="ECO:0007669"/>
    <property type="project" value="TreeGrafter"/>
</dbReference>
<dbReference type="InParanoid" id="A0A448YLY4"/>
<dbReference type="AlphaFoldDB" id="A0A448YLY4"/>
<dbReference type="FunCoup" id="A0A448YLY4">
    <property type="interactions" value="528"/>
</dbReference>
<keyword evidence="5" id="KW-1185">Reference proteome</keyword>
<evidence type="ECO:0000313" key="5">
    <source>
        <dbReference type="Proteomes" id="UP000290900"/>
    </source>
</evidence>
<evidence type="ECO:0000256" key="2">
    <source>
        <dbReference type="ARBA" id="ARBA00023002"/>
    </source>
</evidence>
<dbReference type="PRINTS" id="PR00081">
    <property type="entry name" value="GDHRDH"/>
</dbReference>
<sequence>MTGPITGLLYRLNKGYLNFSDLVVGVLFDPLRDIVLITGGGSGLGKELASKFRSKKATVVVFDIKPPEEGTPDFVQGVTYVNCDVSDREAVLEKAEWVKQNVGVVTMLINNAGITMGKSLLELSFDEIETSLQVNLLSSFYTIKAFLPEMLNVKRGYIITVASTLGYLSPARLSAYGAAKSGLIALHESLTYELGPPAFNTTGVKTLLLCPGQLRTGLFQGVRTPSTLLAPELDPKDVANTLYKSVRLGKRGEMKMPLYGNLIPLVRSVPWPLAELARYLSGMDQSMKKFVGNAVTISEKSAASLNEAASIISSMLPGRSTSSSSPAIEEISS</sequence>
<dbReference type="EMBL" id="CAACVR010000013">
    <property type="protein sequence ID" value="VEU21878.1"/>
    <property type="molecule type" value="Genomic_DNA"/>
</dbReference>
<dbReference type="InterPro" id="IPR036291">
    <property type="entry name" value="NAD(P)-bd_dom_sf"/>
</dbReference>
<dbReference type="PANTHER" id="PTHR24322">
    <property type="entry name" value="PKSB"/>
    <property type="match status" value="1"/>
</dbReference>
<dbReference type="SUPFAM" id="SSF51735">
    <property type="entry name" value="NAD(P)-binding Rossmann-fold domains"/>
    <property type="match status" value="1"/>
</dbReference>
<dbReference type="CDD" id="cd05339">
    <property type="entry name" value="17beta-HSDXI-like_SDR_c"/>
    <property type="match status" value="1"/>
</dbReference>
<accession>A0A448YLY4</accession>
<dbReference type="InterPro" id="IPR002347">
    <property type="entry name" value="SDR_fam"/>
</dbReference>
<dbReference type="OrthoDB" id="10253736at2759"/>
<evidence type="ECO:0000256" key="1">
    <source>
        <dbReference type="ARBA" id="ARBA00006484"/>
    </source>
</evidence>
<protein>
    <submittedName>
        <fullName evidence="4">DEKNAAC102854</fullName>
    </submittedName>
</protein>
<dbReference type="Proteomes" id="UP000290900">
    <property type="component" value="Unassembled WGS sequence"/>
</dbReference>
<name>A0A448YLY4_BRENA</name>
<organism evidence="4 5">
    <name type="scientific">Brettanomyces naardenensis</name>
    <name type="common">Yeast</name>
    <dbReference type="NCBI Taxonomy" id="13370"/>
    <lineage>
        <taxon>Eukaryota</taxon>
        <taxon>Fungi</taxon>
        <taxon>Dikarya</taxon>
        <taxon>Ascomycota</taxon>
        <taxon>Saccharomycotina</taxon>
        <taxon>Pichiomycetes</taxon>
        <taxon>Pichiales</taxon>
        <taxon>Pichiaceae</taxon>
        <taxon>Brettanomyces</taxon>
    </lineage>
</organism>
<dbReference type="PRINTS" id="PR00080">
    <property type="entry name" value="SDRFAMILY"/>
</dbReference>
<reference evidence="4 5" key="1">
    <citation type="submission" date="2018-12" db="EMBL/GenBank/DDBJ databases">
        <authorList>
            <person name="Tiukova I."/>
            <person name="Dainat J."/>
        </authorList>
    </citation>
    <scope>NUCLEOTIDE SEQUENCE [LARGE SCALE GENOMIC DNA]</scope>
</reference>
<evidence type="ECO:0000256" key="3">
    <source>
        <dbReference type="RuleBase" id="RU000363"/>
    </source>
</evidence>
<evidence type="ECO:0000313" key="4">
    <source>
        <dbReference type="EMBL" id="VEU21878.1"/>
    </source>
</evidence>
<dbReference type="PANTHER" id="PTHR24322:SF736">
    <property type="entry name" value="RETINOL DEHYDROGENASE 10"/>
    <property type="match status" value="1"/>
</dbReference>
<dbReference type="Pfam" id="PF00106">
    <property type="entry name" value="adh_short"/>
    <property type="match status" value="1"/>
</dbReference>
<dbReference type="STRING" id="13370.A0A448YLY4"/>
<comment type="similarity">
    <text evidence="1 3">Belongs to the short-chain dehydrogenases/reductases (SDR) family.</text>
</comment>
<proteinExistence type="inferred from homology"/>
<gene>
    <name evidence="4" type="ORF">BRENAR_LOCUS2610</name>
</gene>